<feature type="transmembrane region" description="Helical" evidence="9">
    <location>
        <begin position="63"/>
        <end position="84"/>
    </location>
</feature>
<sequence length="597" mass="62467">MAHSQSLDRSTSPSTANAQARFTALLAVLLCEALLALRMIDTRSLIGHDLWWVEPLRSLSHNVPWGACIVAAVGLLGAGRWRAAFGRLFEHEHDREHPFERGARARAAVAHVLWAGVFTALSQLVLAGGSTLPLLDAVLPLLWGAAGILALCGALLATAPARAWRAAGAPLVDALAGGAVIGSTLFWLGFWIDGNYFLWGPLADVTLRASAAMVGLYTDGVYLEESTRILGTESFRVIVTKYCSGLEGLALFGLFFGTFLVLARRRLRLSRALWLMPAGLVLVWGFNAARIAALIALGHFVDPQLAVDAFHTHAGWPPLIAVALGCVWIATRVPAFRPRSIALAGGEAAPTAGVASPTSSTSSSPSPNTVAALAPSPVATRRDPATTAYLVPLLAVVGTGLVAGAFLDEGATSAPARVAVAALVLACLRGALPRIGGLRGFFDGARQLHVWLLAAACLGLWMAVDPAQGAGGAPPAWLDGASLLARSGFWIAAALGYAVVTPLVEELAFRGFVQRRLVSADFERVSYRRPAPLAVFGSALAFGLLHTSIVGGVLAGVLFSLAAARRGRLGDAVWAHALVNGALAVIAATTGDWGWWF</sequence>
<dbReference type="Proteomes" id="UP000319342">
    <property type="component" value="Chromosome"/>
</dbReference>
<keyword evidence="5" id="KW-0378">Hydrolase</keyword>
<evidence type="ECO:0000256" key="2">
    <source>
        <dbReference type="ARBA" id="ARBA00022475"/>
    </source>
</evidence>
<feature type="transmembrane region" description="Helical" evidence="9">
    <location>
        <begin position="105"/>
        <end position="126"/>
    </location>
</feature>
<feature type="region of interest" description="Disordered" evidence="8">
    <location>
        <begin position="350"/>
        <end position="376"/>
    </location>
</feature>
<organism evidence="11 12">
    <name type="scientific">Rohdeia mirabilis</name>
    <dbReference type="NCBI Taxonomy" id="2528008"/>
    <lineage>
        <taxon>Bacteria</taxon>
        <taxon>Pseudomonadati</taxon>
        <taxon>Planctomycetota</taxon>
        <taxon>Planctomycetia</taxon>
        <taxon>Planctomycetia incertae sedis</taxon>
        <taxon>Rohdeia</taxon>
    </lineage>
</organism>
<evidence type="ECO:0000256" key="9">
    <source>
        <dbReference type="SAM" id="Phobius"/>
    </source>
</evidence>
<evidence type="ECO:0000313" key="12">
    <source>
        <dbReference type="Proteomes" id="UP000319342"/>
    </source>
</evidence>
<feature type="transmembrane region" description="Helical" evidence="9">
    <location>
        <begin position="275"/>
        <end position="301"/>
    </location>
</feature>
<keyword evidence="2" id="KW-1003">Cell membrane</keyword>
<dbReference type="NCBIfam" id="TIGR03008">
    <property type="entry name" value="pepcterm_CAAX"/>
    <property type="match status" value="1"/>
</dbReference>
<feature type="transmembrane region" description="Helical" evidence="9">
    <location>
        <begin position="573"/>
        <end position="596"/>
    </location>
</feature>
<feature type="transmembrane region" description="Helical" evidence="9">
    <location>
        <begin position="20"/>
        <end position="40"/>
    </location>
</feature>
<evidence type="ECO:0000256" key="8">
    <source>
        <dbReference type="SAM" id="MobiDB-lite"/>
    </source>
</evidence>
<dbReference type="RefSeq" id="WP_419186002.1">
    <property type="nucleotide sequence ID" value="NZ_CP036290.1"/>
</dbReference>
<feature type="transmembrane region" description="Helical" evidence="9">
    <location>
        <begin position="444"/>
        <end position="464"/>
    </location>
</feature>
<dbReference type="PANTHER" id="PTHR43592:SF15">
    <property type="entry name" value="CAAX AMINO TERMINAL PROTEASE FAMILY PROTEIN"/>
    <property type="match status" value="1"/>
</dbReference>
<keyword evidence="3" id="KW-0645">Protease</keyword>
<dbReference type="AlphaFoldDB" id="A0A518D3G3"/>
<keyword evidence="7 9" id="KW-0472">Membrane</keyword>
<dbReference type="InterPro" id="IPR026392">
    <property type="entry name" value="Exo/Archaeosortase_dom"/>
</dbReference>
<evidence type="ECO:0000256" key="1">
    <source>
        <dbReference type="ARBA" id="ARBA00004651"/>
    </source>
</evidence>
<evidence type="ECO:0000256" key="7">
    <source>
        <dbReference type="ARBA" id="ARBA00023136"/>
    </source>
</evidence>
<protein>
    <submittedName>
        <fullName evidence="11">Transmembrane exosortase (Exosortase_EpsH)</fullName>
    </submittedName>
</protein>
<feature type="transmembrane region" description="Helical" evidence="9">
    <location>
        <begin position="413"/>
        <end position="432"/>
    </location>
</feature>
<feature type="domain" description="CAAX prenyl protease 2/Lysostaphin resistance protein A-like" evidence="10">
    <location>
        <begin position="490"/>
        <end position="581"/>
    </location>
</feature>
<reference evidence="11 12" key="1">
    <citation type="submission" date="2019-02" db="EMBL/GenBank/DDBJ databases">
        <title>Deep-cultivation of Planctomycetes and their phenomic and genomic characterization uncovers novel biology.</title>
        <authorList>
            <person name="Wiegand S."/>
            <person name="Jogler M."/>
            <person name="Boedeker C."/>
            <person name="Pinto D."/>
            <person name="Vollmers J."/>
            <person name="Rivas-Marin E."/>
            <person name="Kohn T."/>
            <person name="Peeters S.H."/>
            <person name="Heuer A."/>
            <person name="Rast P."/>
            <person name="Oberbeckmann S."/>
            <person name="Bunk B."/>
            <person name="Jeske O."/>
            <person name="Meyerdierks A."/>
            <person name="Storesund J.E."/>
            <person name="Kallscheuer N."/>
            <person name="Luecker S."/>
            <person name="Lage O.M."/>
            <person name="Pohl T."/>
            <person name="Merkel B.J."/>
            <person name="Hornburger P."/>
            <person name="Mueller R.-W."/>
            <person name="Bruemmer F."/>
            <person name="Labrenz M."/>
            <person name="Spormann A.M."/>
            <person name="Op den Camp H."/>
            <person name="Overmann J."/>
            <person name="Amann R."/>
            <person name="Jetten M.S.M."/>
            <person name="Mascher T."/>
            <person name="Medema M.H."/>
            <person name="Devos D.P."/>
            <person name="Kaster A.-K."/>
            <person name="Ovreas L."/>
            <person name="Rohde M."/>
            <person name="Galperin M.Y."/>
            <person name="Jogler C."/>
        </authorList>
    </citation>
    <scope>NUCLEOTIDE SEQUENCE [LARGE SCALE GENOMIC DNA]</scope>
    <source>
        <strain evidence="11 12">Pla163</strain>
    </source>
</reference>
<dbReference type="EMBL" id="CP036290">
    <property type="protein sequence ID" value="QDU86018.1"/>
    <property type="molecule type" value="Genomic_DNA"/>
</dbReference>
<dbReference type="GO" id="GO:0005886">
    <property type="term" value="C:plasma membrane"/>
    <property type="evidence" value="ECO:0007669"/>
    <property type="project" value="UniProtKB-SubCell"/>
</dbReference>
<feature type="compositionally biased region" description="Low complexity" evidence="8">
    <location>
        <begin position="350"/>
        <end position="372"/>
    </location>
</feature>
<evidence type="ECO:0000256" key="6">
    <source>
        <dbReference type="ARBA" id="ARBA00022989"/>
    </source>
</evidence>
<evidence type="ECO:0000256" key="4">
    <source>
        <dbReference type="ARBA" id="ARBA00022692"/>
    </source>
</evidence>
<gene>
    <name evidence="11" type="ORF">Pla163_31650</name>
</gene>
<dbReference type="GO" id="GO:0080120">
    <property type="term" value="P:CAAX-box protein maturation"/>
    <property type="evidence" value="ECO:0007669"/>
    <property type="project" value="UniProtKB-ARBA"/>
</dbReference>
<comment type="subcellular location">
    <subcellularLocation>
        <location evidence="1">Cell membrane</location>
        <topology evidence="1">Multi-pass membrane protein</topology>
    </subcellularLocation>
</comment>
<dbReference type="Pfam" id="PF09721">
    <property type="entry name" value="Exosortase_EpsH"/>
    <property type="match status" value="1"/>
</dbReference>
<feature type="transmembrane region" description="Helical" evidence="9">
    <location>
        <begin position="533"/>
        <end position="561"/>
    </location>
</feature>
<dbReference type="GO" id="GO:0004175">
    <property type="term" value="F:endopeptidase activity"/>
    <property type="evidence" value="ECO:0007669"/>
    <property type="project" value="UniProtKB-ARBA"/>
</dbReference>
<feature type="transmembrane region" description="Helical" evidence="9">
    <location>
        <begin position="245"/>
        <end position="263"/>
    </location>
</feature>
<dbReference type="InterPro" id="IPR003675">
    <property type="entry name" value="Rce1/LyrA-like_dom"/>
</dbReference>
<name>A0A518D3G3_9BACT</name>
<dbReference type="Pfam" id="PF02517">
    <property type="entry name" value="Rce1-like"/>
    <property type="match status" value="1"/>
</dbReference>
<dbReference type="PANTHER" id="PTHR43592">
    <property type="entry name" value="CAAX AMINO TERMINAL PROTEASE"/>
    <property type="match status" value="1"/>
</dbReference>
<feature type="transmembrane region" description="Helical" evidence="9">
    <location>
        <begin position="484"/>
        <end position="504"/>
    </location>
</feature>
<dbReference type="InterPro" id="IPR014346">
    <property type="entry name" value="Prenyl_protease-related"/>
</dbReference>
<evidence type="ECO:0000256" key="3">
    <source>
        <dbReference type="ARBA" id="ARBA00022670"/>
    </source>
</evidence>
<evidence type="ECO:0000259" key="10">
    <source>
        <dbReference type="Pfam" id="PF02517"/>
    </source>
</evidence>
<dbReference type="NCBIfam" id="TIGR04178">
    <property type="entry name" value="exo_archaeo"/>
    <property type="match status" value="1"/>
</dbReference>
<evidence type="ECO:0000256" key="5">
    <source>
        <dbReference type="ARBA" id="ARBA00022801"/>
    </source>
</evidence>
<dbReference type="InterPro" id="IPR019127">
    <property type="entry name" value="Exosortase"/>
</dbReference>
<dbReference type="GO" id="GO:0006508">
    <property type="term" value="P:proteolysis"/>
    <property type="evidence" value="ECO:0007669"/>
    <property type="project" value="UniProtKB-KW"/>
</dbReference>
<keyword evidence="6 9" id="KW-1133">Transmembrane helix</keyword>
<proteinExistence type="predicted"/>
<feature type="transmembrane region" description="Helical" evidence="9">
    <location>
        <begin position="388"/>
        <end position="407"/>
    </location>
</feature>
<accession>A0A518D3G3</accession>
<feature type="transmembrane region" description="Helical" evidence="9">
    <location>
        <begin position="313"/>
        <end position="331"/>
    </location>
</feature>
<feature type="transmembrane region" description="Helical" evidence="9">
    <location>
        <begin position="171"/>
        <end position="192"/>
    </location>
</feature>
<keyword evidence="4 9" id="KW-0812">Transmembrane</keyword>
<keyword evidence="12" id="KW-1185">Reference proteome</keyword>
<evidence type="ECO:0000313" key="11">
    <source>
        <dbReference type="EMBL" id="QDU86018.1"/>
    </source>
</evidence>
<feature type="transmembrane region" description="Helical" evidence="9">
    <location>
        <begin position="138"/>
        <end position="159"/>
    </location>
</feature>